<sequence>MNAAVKRSASIVGTAAGRRSAHSLVMMRHGQSTWNLENRFTGWVDVPLTDKGRAEATAGGESLKEEGFEFDMVFTSVLTRAVTTCNLALEAAGQSWLPTVKDYRLNERHYGALSGLNKAETSAKHGEDQVKIWRRSFDVPPPSLDRSDEHWPGHDRRYAALSPDVLPLAESLAITCDRVVPFWESDIAPALAAGKRVLIVAHGNSLRALVKHLDGIGNEDIIGVNIPTGVPLVYTLGDDLKPLPCPAGRTAAAPLSGYYLGDQAAIEAEAARVAAQASIRA</sequence>
<dbReference type="EMBL" id="VLTL01000370">
    <property type="protein sequence ID" value="KAA0145639.1"/>
    <property type="molecule type" value="Genomic_DNA"/>
</dbReference>
<proteinExistence type="inferred from homology"/>
<dbReference type="HAMAP" id="MF_01039">
    <property type="entry name" value="PGAM_GpmA"/>
    <property type="match status" value="1"/>
</dbReference>
<dbReference type="Gene3D" id="3.40.50.1240">
    <property type="entry name" value="Phosphoglycerate mutase-like"/>
    <property type="match status" value="1"/>
</dbReference>
<evidence type="ECO:0000313" key="9">
    <source>
        <dbReference type="EMBL" id="KAA0145639.1"/>
    </source>
</evidence>
<feature type="active site" description="Proton donor/acceptor" evidence="5">
    <location>
        <position position="107"/>
    </location>
</feature>
<dbReference type="Proteomes" id="UP000322899">
    <property type="component" value="Unassembled WGS sequence"/>
</dbReference>
<keyword evidence="4 8" id="KW-0413">Isomerase</keyword>
<dbReference type="EMBL" id="VLTO01000067">
    <property type="protein sequence ID" value="KAA0169706.1"/>
    <property type="molecule type" value="Genomic_DNA"/>
</dbReference>
<feature type="binding site" evidence="6">
    <location>
        <begin position="107"/>
        <end position="110"/>
    </location>
    <ligand>
        <name>substrate</name>
    </ligand>
</feature>
<dbReference type="InterPro" id="IPR001345">
    <property type="entry name" value="PG/BPGM_mutase_AS"/>
</dbReference>
<protein>
    <recommendedName>
        <fullName evidence="8">Phosphoglycerate mutase</fullName>
        <ecNumber evidence="8">5.4.2.11</ecNumber>
    </recommendedName>
</protein>
<comment type="similarity">
    <text evidence="2 8">Belongs to the phosphoglycerate mutase family. BPG-dependent PGAM subfamily.</text>
</comment>
<accession>A0A5A8DW92</accession>
<dbReference type="InterPro" id="IPR005952">
    <property type="entry name" value="Phosphogly_mut1"/>
</dbReference>
<keyword evidence="14" id="KW-1185">Reference proteome</keyword>
<dbReference type="EC" id="5.4.2.11" evidence="8"/>
<feature type="binding site" evidence="6">
    <location>
        <begin position="28"/>
        <end position="35"/>
    </location>
    <ligand>
        <name>substrate</name>
    </ligand>
</feature>
<dbReference type="InterPro" id="IPR013078">
    <property type="entry name" value="His_Pase_superF_clade-1"/>
</dbReference>
<evidence type="ECO:0000313" key="14">
    <source>
        <dbReference type="Proteomes" id="UP000323011"/>
    </source>
</evidence>
<dbReference type="InterPro" id="IPR029033">
    <property type="entry name" value="His_PPase_superfam"/>
</dbReference>
<feature type="binding site" evidence="6">
    <location>
        <begin position="203"/>
        <end position="204"/>
    </location>
    <ligand>
        <name>substrate</name>
    </ligand>
</feature>
<feature type="binding site" evidence="6">
    <location>
        <begin position="41"/>
        <end position="42"/>
    </location>
    <ligand>
        <name>substrate</name>
    </ligand>
</feature>
<name>A0A5A8DW92_CAFRO</name>
<comment type="caution">
    <text evidence="12">The sequence shown here is derived from an EMBL/GenBank/DDBJ whole genome shotgun (WGS) entry which is preliminary data.</text>
</comment>
<feature type="binding site" evidence="6">
    <location>
        <position position="80"/>
    </location>
    <ligand>
        <name>substrate</name>
    </ligand>
</feature>
<dbReference type="OMA" id="MDDKHPY"/>
<evidence type="ECO:0000313" key="13">
    <source>
        <dbReference type="Proteomes" id="UP000322899"/>
    </source>
</evidence>
<evidence type="ECO:0000313" key="10">
    <source>
        <dbReference type="EMBL" id="KAA0146930.1"/>
    </source>
</evidence>
<evidence type="ECO:0000313" key="16">
    <source>
        <dbReference type="Proteomes" id="UP000325113"/>
    </source>
</evidence>
<evidence type="ECO:0000313" key="12">
    <source>
        <dbReference type="EMBL" id="KAA0169706.1"/>
    </source>
</evidence>
<dbReference type="NCBIfam" id="NF010713">
    <property type="entry name" value="PRK14115.1"/>
    <property type="match status" value="1"/>
</dbReference>
<feature type="site" description="Transition state stabilizer" evidence="7">
    <location>
        <position position="202"/>
    </location>
</feature>
<evidence type="ECO:0000256" key="2">
    <source>
        <dbReference type="ARBA" id="ARBA00006717"/>
    </source>
</evidence>
<evidence type="ECO:0000256" key="7">
    <source>
        <dbReference type="PIRSR" id="PIRSR613078-3"/>
    </source>
</evidence>
<dbReference type="EMBL" id="VLTN01000075">
    <property type="protein sequence ID" value="KAA0146930.1"/>
    <property type="molecule type" value="Genomic_DNA"/>
</dbReference>
<evidence type="ECO:0000256" key="5">
    <source>
        <dbReference type="PIRSR" id="PIRSR613078-1"/>
    </source>
</evidence>
<evidence type="ECO:0000256" key="4">
    <source>
        <dbReference type="ARBA" id="ARBA00023235"/>
    </source>
</evidence>
<dbReference type="NCBIfam" id="TIGR01258">
    <property type="entry name" value="pgm_1"/>
    <property type="match status" value="1"/>
</dbReference>
<dbReference type="SUPFAM" id="SSF53254">
    <property type="entry name" value="Phosphoglycerate mutase-like"/>
    <property type="match status" value="1"/>
</dbReference>
<feature type="active site" description="Tele-phosphohistidine intermediate" evidence="5">
    <location>
        <position position="29"/>
    </location>
</feature>
<feature type="binding site" evidence="6">
    <location>
        <position position="118"/>
    </location>
    <ligand>
        <name>substrate</name>
    </ligand>
</feature>
<dbReference type="PROSITE" id="PS00175">
    <property type="entry name" value="PG_MUTASE"/>
    <property type="match status" value="1"/>
</dbReference>
<reference evidence="13 14" key="1">
    <citation type="submission" date="2019-07" db="EMBL/GenBank/DDBJ databases">
        <title>Genomes of Cafeteria roenbergensis.</title>
        <authorList>
            <person name="Fischer M.G."/>
            <person name="Hackl T."/>
            <person name="Roman M."/>
        </authorList>
    </citation>
    <scope>NUCLEOTIDE SEQUENCE [LARGE SCALE GENOMIC DNA]</scope>
    <source>
        <strain evidence="10 14">BVI</strain>
        <strain evidence="11 16">Cflag</strain>
        <strain evidence="12 13">E4-10P</strain>
        <strain evidence="9 15">RCC970-E3</strain>
    </source>
</reference>
<dbReference type="CDD" id="cd07067">
    <property type="entry name" value="HP_PGM_like"/>
    <property type="match status" value="1"/>
</dbReference>
<dbReference type="SMART" id="SM00855">
    <property type="entry name" value="PGAM"/>
    <property type="match status" value="1"/>
</dbReference>
<dbReference type="AlphaFoldDB" id="A0A5A8DW92"/>
<dbReference type="GO" id="GO:0004619">
    <property type="term" value="F:phosphoglycerate mutase activity"/>
    <property type="evidence" value="ECO:0007669"/>
    <property type="project" value="UniProtKB-EC"/>
</dbReference>
<dbReference type="GO" id="GO:0006096">
    <property type="term" value="P:glycolytic process"/>
    <property type="evidence" value="ECO:0007669"/>
    <property type="project" value="UniProtKB-KW"/>
</dbReference>
<dbReference type="EMBL" id="VLTM01000069">
    <property type="protein sequence ID" value="KAA0158252.1"/>
    <property type="molecule type" value="Genomic_DNA"/>
</dbReference>
<evidence type="ECO:0000256" key="1">
    <source>
        <dbReference type="ARBA" id="ARBA00000380"/>
    </source>
</evidence>
<evidence type="ECO:0000256" key="6">
    <source>
        <dbReference type="PIRSR" id="PIRSR613078-2"/>
    </source>
</evidence>
<organism evidence="12 13">
    <name type="scientific">Cafeteria roenbergensis</name>
    <name type="common">Marine flagellate</name>
    <dbReference type="NCBI Taxonomy" id="33653"/>
    <lineage>
        <taxon>Eukaryota</taxon>
        <taxon>Sar</taxon>
        <taxon>Stramenopiles</taxon>
        <taxon>Bigyra</taxon>
        <taxon>Opalozoa</taxon>
        <taxon>Bicosoecida</taxon>
        <taxon>Cafeteriaceae</taxon>
        <taxon>Cafeteria</taxon>
    </lineage>
</organism>
<keyword evidence="3 8" id="KW-0324">Glycolysis</keyword>
<evidence type="ECO:0000313" key="11">
    <source>
        <dbReference type="EMBL" id="KAA0158252.1"/>
    </source>
</evidence>
<evidence type="ECO:0000313" key="15">
    <source>
        <dbReference type="Proteomes" id="UP000324907"/>
    </source>
</evidence>
<dbReference type="Proteomes" id="UP000323011">
    <property type="component" value="Unassembled WGS sequence"/>
</dbReference>
<dbReference type="Pfam" id="PF00300">
    <property type="entry name" value="His_Phos_1"/>
    <property type="match status" value="2"/>
</dbReference>
<dbReference type="OrthoDB" id="354304at2759"/>
<feature type="binding site" evidence="6">
    <location>
        <begin position="134"/>
        <end position="135"/>
    </location>
    <ligand>
        <name>substrate</name>
    </ligand>
</feature>
<dbReference type="FunFam" id="3.40.50.1240:FF:000003">
    <property type="entry name" value="2,3-bisphosphoglycerate-dependent phosphoglycerate mutase"/>
    <property type="match status" value="1"/>
</dbReference>
<comment type="catalytic activity">
    <reaction evidence="1 8">
        <text>(2R)-2-phosphoglycerate = (2R)-3-phosphoglycerate</text>
        <dbReference type="Rhea" id="RHEA:15901"/>
        <dbReference type="ChEBI" id="CHEBI:58272"/>
        <dbReference type="ChEBI" id="CHEBI:58289"/>
        <dbReference type="EC" id="5.4.2.11"/>
    </reaction>
</comment>
<evidence type="ECO:0000256" key="3">
    <source>
        <dbReference type="ARBA" id="ARBA00023152"/>
    </source>
</evidence>
<dbReference type="Proteomes" id="UP000324907">
    <property type="component" value="Unassembled WGS sequence"/>
</dbReference>
<dbReference type="PANTHER" id="PTHR11931">
    <property type="entry name" value="PHOSPHOGLYCERATE MUTASE"/>
    <property type="match status" value="1"/>
</dbReference>
<gene>
    <name evidence="12" type="ORF">FNF27_06887</name>
    <name evidence="9" type="ORF">FNF28_07836</name>
    <name evidence="10" type="ORF">FNF29_07734</name>
    <name evidence="11" type="ORF">FNF31_05486</name>
</gene>
<dbReference type="Proteomes" id="UP000325113">
    <property type="component" value="Unassembled WGS sequence"/>
</dbReference>
<evidence type="ECO:0000256" key="8">
    <source>
        <dbReference type="RuleBase" id="RU004511"/>
    </source>
</evidence>